<dbReference type="Proteomes" id="UP001208570">
    <property type="component" value="Unassembled WGS sequence"/>
</dbReference>
<keyword evidence="2" id="KW-1185">Reference proteome</keyword>
<comment type="caution">
    <text evidence="1">The sequence shown here is derived from an EMBL/GenBank/DDBJ whole genome shotgun (WGS) entry which is preliminary data.</text>
</comment>
<gene>
    <name evidence="1" type="ORF">LSH36_555g04004</name>
</gene>
<sequence>MARPFIPESPYLYHYTSSEAYQLILRDRRIKMSTGGYIGPGVYLTHLPPHMDNQMIVYNNYGLSNFGGSRKVKMCFRFCVDDLPGYKVRQANNRVIYMYPKDIDLNTISYQVTNR</sequence>
<evidence type="ECO:0000313" key="1">
    <source>
        <dbReference type="EMBL" id="KAK2147409.1"/>
    </source>
</evidence>
<dbReference type="EMBL" id="JAODUP010000555">
    <property type="protein sequence ID" value="KAK2147409.1"/>
    <property type="molecule type" value="Genomic_DNA"/>
</dbReference>
<organism evidence="1 2">
    <name type="scientific">Paralvinella palmiformis</name>
    <dbReference type="NCBI Taxonomy" id="53620"/>
    <lineage>
        <taxon>Eukaryota</taxon>
        <taxon>Metazoa</taxon>
        <taxon>Spiralia</taxon>
        <taxon>Lophotrochozoa</taxon>
        <taxon>Annelida</taxon>
        <taxon>Polychaeta</taxon>
        <taxon>Sedentaria</taxon>
        <taxon>Canalipalpata</taxon>
        <taxon>Terebellida</taxon>
        <taxon>Terebelliformia</taxon>
        <taxon>Alvinellidae</taxon>
        <taxon>Paralvinella</taxon>
    </lineage>
</organism>
<protein>
    <submittedName>
        <fullName evidence="1">Uncharacterized protein</fullName>
    </submittedName>
</protein>
<name>A0AAD9J6K3_9ANNE</name>
<dbReference type="AlphaFoldDB" id="A0AAD9J6K3"/>
<evidence type="ECO:0000313" key="2">
    <source>
        <dbReference type="Proteomes" id="UP001208570"/>
    </source>
</evidence>
<accession>A0AAD9J6K3</accession>
<reference evidence="1" key="1">
    <citation type="journal article" date="2023" name="Mol. Biol. Evol.">
        <title>Third-Generation Sequencing Reveals the Adaptive Role of the Epigenome in Three Deep-Sea Polychaetes.</title>
        <authorList>
            <person name="Perez M."/>
            <person name="Aroh O."/>
            <person name="Sun Y."/>
            <person name="Lan Y."/>
            <person name="Juniper S.K."/>
            <person name="Young C.R."/>
            <person name="Angers B."/>
            <person name="Qian P.Y."/>
        </authorList>
    </citation>
    <scope>NUCLEOTIDE SEQUENCE</scope>
    <source>
        <strain evidence="1">P08H-3</strain>
    </source>
</reference>
<proteinExistence type="predicted"/>